<evidence type="ECO:0000313" key="2">
    <source>
        <dbReference type="EMBL" id="TDG35608.1"/>
    </source>
</evidence>
<keyword evidence="1" id="KW-1133">Transmembrane helix</keyword>
<gene>
    <name evidence="2" type="ORF">EZJ43_13390</name>
</gene>
<keyword evidence="1" id="KW-0812">Transmembrane</keyword>
<feature type="transmembrane region" description="Helical" evidence="1">
    <location>
        <begin position="53"/>
        <end position="74"/>
    </location>
</feature>
<accession>A0A4R5MJ94</accession>
<comment type="caution">
    <text evidence="2">The sequence shown here is derived from an EMBL/GenBank/DDBJ whole genome shotgun (WGS) entry which is preliminary data.</text>
</comment>
<dbReference type="AlphaFoldDB" id="A0A4R5MJ94"/>
<evidence type="ECO:0000256" key="1">
    <source>
        <dbReference type="SAM" id="Phobius"/>
    </source>
</evidence>
<dbReference type="EMBL" id="SJCY01000009">
    <property type="protein sequence ID" value="TDG35608.1"/>
    <property type="molecule type" value="Genomic_DNA"/>
</dbReference>
<keyword evidence="1" id="KW-0472">Membrane</keyword>
<sequence length="175" mass="19795">MENIKISVPTDNDDVVLISNSRLVTVSCVMVFFGAFGMLIGIYTLLNHQQFEIPALIFAILAILGSSYALWFAVKCFLVTRVQSRFEKDGLSYRDVRKHVTGRNITGIGLGFYINTKFYFLPYANIEKVSLKKVSIGCNLICIDTKLNEVIYLPILLDSCKEVDELANLIEEKRQ</sequence>
<protein>
    <submittedName>
        <fullName evidence="2">Uncharacterized protein</fullName>
    </submittedName>
</protein>
<dbReference type="Proteomes" id="UP000295668">
    <property type="component" value="Unassembled WGS sequence"/>
</dbReference>
<evidence type="ECO:0000313" key="3">
    <source>
        <dbReference type="Proteomes" id="UP000295668"/>
    </source>
</evidence>
<keyword evidence="3" id="KW-1185">Reference proteome</keyword>
<dbReference type="RefSeq" id="WP_133263218.1">
    <property type="nucleotide sequence ID" value="NZ_SJCY01000009.1"/>
</dbReference>
<dbReference type="OrthoDB" id="9850833at2"/>
<feature type="transmembrane region" description="Helical" evidence="1">
    <location>
        <begin position="23"/>
        <end position="46"/>
    </location>
</feature>
<reference evidence="2 3" key="1">
    <citation type="submission" date="2019-02" db="EMBL/GenBank/DDBJ databases">
        <title>Pedobacter sp. nov., a novel speices isolated from soil of pinguins habitat in Antarcitica.</title>
        <authorList>
            <person name="He R.-H."/>
        </authorList>
    </citation>
    <scope>NUCLEOTIDE SEQUENCE [LARGE SCALE GENOMIC DNA]</scope>
    <source>
        <strain evidence="2 3">E01020</strain>
    </source>
</reference>
<organism evidence="2 3">
    <name type="scientific">Pedobacter changchengzhani</name>
    <dbReference type="NCBI Taxonomy" id="2529274"/>
    <lineage>
        <taxon>Bacteria</taxon>
        <taxon>Pseudomonadati</taxon>
        <taxon>Bacteroidota</taxon>
        <taxon>Sphingobacteriia</taxon>
        <taxon>Sphingobacteriales</taxon>
        <taxon>Sphingobacteriaceae</taxon>
        <taxon>Pedobacter</taxon>
    </lineage>
</organism>
<proteinExistence type="predicted"/>
<name>A0A4R5MJ94_9SPHI</name>